<dbReference type="Gene3D" id="3.30.1120.10">
    <property type="match status" value="1"/>
</dbReference>
<evidence type="ECO:0000256" key="4">
    <source>
        <dbReference type="ARBA" id="ARBA00022729"/>
    </source>
</evidence>
<evidence type="ECO:0000313" key="11">
    <source>
        <dbReference type="Proteomes" id="UP000346198"/>
    </source>
</evidence>
<reference evidence="10 11" key="1">
    <citation type="submission" date="2019-04" db="EMBL/GenBank/DDBJ databases">
        <authorList>
            <person name="Van Vliet M D."/>
        </authorList>
    </citation>
    <scope>NUCLEOTIDE SEQUENCE [LARGE SCALE GENOMIC DNA]</scope>
    <source>
        <strain evidence="10 11">F21</strain>
    </source>
</reference>
<dbReference type="Gene3D" id="3.40.720.10">
    <property type="entry name" value="Alkaline Phosphatase, subunit A"/>
    <property type="match status" value="1"/>
</dbReference>
<dbReference type="AlphaFoldDB" id="A0A6C2UM53"/>
<evidence type="ECO:0000256" key="8">
    <source>
        <dbReference type="SAM" id="SignalP"/>
    </source>
</evidence>
<dbReference type="Pfam" id="PF00884">
    <property type="entry name" value="Sulfatase"/>
    <property type="match status" value="1"/>
</dbReference>
<evidence type="ECO:0000313" key="10">
    <source>
        <dbReference type="EMBL" id="VGO20384.1"/>
    </source>
</evidence>
<dbReference type="InterPro" id="IPR050738">
    <property type="entry name" value="Sulfatase"/>
</dbReference>
<comment type="cofactor">
    <cofactor evidence="1">
        <name>Ca(2+)</name>
        <dbReference type="ChEBI" id="CHEBI:29108"/>
    </cofactor>
</comment>
<evidence type="ECO:0000259" key="9">
    <source>
        <dbReference type="Pfam" id="PF00884"/>
    </source>
</evidence>
<feature type="compositionally biased region" description="Basic residues" evidence="7">
    <location>
        <begin position="464"/>
        <end position="475"/>
    </location>
</feature>
<feature type="region of interest" description="Disordered" evidence="7">
    <location>
        <begin position="449"/>
        <end position="475"/>
    </location>
</feature>
<feature type="domain" description="Sulfatase N-terminal" evidence="9">
    <location>
        <begin position="23"/>
        <end position="349"/>
    </location>
</feature>
<dbReference type="InterPro" id="IPR000917">
    <property type="entry name" value="Sulfatase_N"/>
</dbReference>
<sequence length="475" mass="52956">MKLLKVIALLFVPAVLLAATEKPNFVFLLVDDLGWGDFGCYGAEFYETPNIDKLASEGMLFRNGYAACTVCSPSRAAILSGCYPARLHLTDWIAGHKKPYAKLAVPDWTMKIDHGRVLLPEALKEAGYATAFLGKWHLMPNGQPDMEQHYPTSHGFDINVGGREWGQPKGPGKYFSPFGMPNLDDGKPGDFLTDKLTDAAIDYLDATDQQQPFLMYFAYYTLHGPIMAPAELVEKYKAKAQTFDNRKDEFLNPARAGMVEKLDDSVGRIMAKLDELGIADNTVVVLTGDNGGDNDKTTGGFRDFKGFSHEGGVREPFVVKWPGKTKAGSTCDVPVIGTDFYPTLLEMAGLPQRPDQHQDGISIVPLLTGKEARLERDQLFWHYPHYHRTKPYGATRHGDWKLIEFFEDGKLELYNLANDPAEATDLAAAHPEKAQELLRELKAWRSSVDAQMMTDNPDYNPKKTNSKKKKKKGSK</sequence>
<gene>
    <name evidence="10" type="primary">atsA_183</name>
    <name evidence="10" type="ORF">SCARR_02447</name>
</gene>
<dbReference type="PANTHER" id="PTHR42693">
    <property type="entry name" value="ARYLSULFATASE FAMILY MEMBER"/>
    <property type="match status" value="1"/>
</dbReference>
<dbReference type="RefSeq" id="WP_136061807.1">
    <property type="nucleotide sequence ID" value="NZ_CAAHFH010000001.1"/>
</dbReference>
<keyword evidence="6" id="KW-0106">Calcium</keyword>
<evidence type="ECO:0000256" key="3">
    <source>
        <dbReference type="ARBA" id="ARBA00022723"/>
    </source>
</evidence>
<keyword evidence="3" id="KW-0479">Metal-binding</keyword>
<comment type="similarity">
    <text evidence="2">Belongs to the sulfatase family.</text>
</comment>
<proteinExistence type="inferred from homology"/>
<dbReference type="PANTHER" id="PTHR42693:SF42">
    <property type="entry name" value="ARYLSULFATASE G"/>
    <property type="match status" value="1"/>
</dbReference>
<dbReference type="SUPFAM" id="SSF53649">
    <property type="entry name" value="Alkaline phosphatase-like"/>
    <property type="match status" value="1"/>
</dbReference>
<keyword evidence="5" id="KW-0378">Hydrolase</keyword>
<dbReference type="CDD" id="cd16144">
    <property type="entry name" value="ARS_like"/>
    <property type="match status" value="1"/>
</dbReference>
<protein>
    <submittedName>
        <fullName evidence="10">Arylsulfatase</fullName>
    </submittedName>
</protein>
<keyword evidence="4 8" id="KW-0732">Signal</keyword>
<name>A0A6C2UM53_9BACT</name>
<dbReference type="GO" id="GO:0004065">
    <property type="term" value="F:arylsulfatase activity"/>
    <property type="evidence" value="ECO:0007669"/>
    <property type="project" value="TreeGrafter"/>
</dbReference>
<evidence type="ECO:0000256" key="6">
    <source>
        <dbReference type="ARBA" id="ARBA00022837"/>
    </source>
</evidence>
<organism evidence="10 11">
    <name type="scientific">Pontiella sulfatireligans</name>
    <dbReference type="NCBI Taxonomy" id="2750658"/>
    <lineage>
        <taxon>Bacteria</taxon>
        <taxon>Pseudomonadati</taxon>
        <taxon>Kiritimatiellota</taxon>
        <taxon>Kiritimatiellia</taxon>
        <taxon>Kiritimatiellales</taxon>
        <taxon>Pontiellaceae</taxon>
        <taxon>Pontiella</taxon>
    </lineage>
</organism>
<dbReference type="GO" id="GO:0046872">
    <property type="term" value="F:metal ion binding"/>
    <property type="evidence" value="ECO:0007669"/>
    <property type="project" value="UniProtKB-KW"/>
</dbReference>
<evidence type="ECO:0000256" key="1">
    <source>
        <dbReference type="ARBA" id="ARBA00001913"/>
    </source>
</evidence>
<keyword evidence="11" id="KW-1185">Reference proteome</keyword>
<dbReference type="EMBL" id="CAAHFH010000001">
    <property type="protein sequence ID" value="VGO20384.1"/>
    <property type="molecule type" value="Genomic_DNA"/>
</dbReference>
<evidence type="ECO:0000256" key="2">
    <source>
        <dbReference type="ARBA" id="ARBA00008779"/>
    </source>
</evidence>
<feature type="chain" id="PRO_5028832531" evidence="8">
    <location>
        <begin position="19"/>
        <end position="475"/>
    </location>
</feature>
<evidence type="ECO:0000256" key="7">
    <source>
        <dbReference type="SAM" id="MobiDB-lite"/>
    </source>
</evidence>
<feature type="signal peptide" evidence="8">
    <location>
        <begin position="1"/>
        <end position="18"/>
    </location>
</feature>
<dbReference type="InterPro" id="IPR017850">
    <property type="entry name" value="Alkaline_phosphatase_core_sf"/>
</dbReference>
<dbReference type="Proteomes" id="UP000346198">
    <property type="component" value="Unassembled WGS sequence"/>
</dbReference>
<accession>A0A6C2UM53</accession>
<evidence type="ECO:0000256" key="5">
    <source>
        <dbReference type="ARBA" id="ARBA00022801"/>
    </source>
</evidence>